<dbReference type="Pfam" id="PF00107">
    <property type="entry name" value="ADH_zinc_N"/>
    <property type="match status" value="1"/>
</dbReference>
<keyword evidence="4" id="KW-1185">Reference proteome</keyword>
<proteinExistence type="predicted"/>
<name>A0A072PV56_9EURO</name>
<dbReference type="InterPro" id="IPR011032">
    <property type="entry name" value="GroES-like_sf"/>
</dbReference>
<dbReference type="SUPFAM" id="SSF50129">
    <property type="entry name" value="GroES-like"/>
    <property type="match status" value="1"/>
</dbReference>
<dbReference type="InterPro" id="IPR013149">
    <property type="entry name" value="ADH-like_C"/>
</dbReference>
<dbReference type="InterPro" id="IPR036291">
    <property type="entry name" value="NAD(P)-bd_dom_sf"/>
</dbReference>
<feature type="domain" description="Enoyl reductase (ER)" evidence="2">
    <location>
        <begin position="20"/>
        <end position="345"/>
    </location>
</feature>
<reference evidence="3 4" key="1">
    <citation type="submission" date="2013-03" db="EMBL/GenBank/DDBJ databases">
        <title>The Genome Sequence of Exophiala aquamarina CBS 119918.</title>
        <authorList>
            <consortium name="The Broad Institute Genomics Platform"/>
            <person name="Cuomo C."/>
            <person name="de Hoog S."/>
            <person name="Gorbushina A."/>
            <person name="Walker B."/>
            <person name="Young S.K."/>
            <person name="Zeng Q."/>
            <person name="Gargeya S."/>
            <person name="Fitzgerald M."/>
            <person name="Haas B."/>
            <person name="Abouelleil A."/>
            <person name="Allen A.W."/>
            <person name="Alvarado L."/>
            <person name="Arachchi H.M."/>
            <person name="Berlin A.M."/>
            <person name="Chapman S.B."/>
            <person name="Gainer-Dewar J."/>
            <person name="Goldberg J."/>
            <person name="Griggs A."/>
            <person name="Gujja S."/>
            <person name="Hansen M."/>
            <person name="Howarth C."/>
            <person name="Imamovic A."/>
            <person name="Ireland A."/>
            <person name="Larimer J."/>
            <person name="McCowan C."/>
            <person name="Murphy C."/>
            <person name="Pearson M."/>
            <person name="Poon T.W."/>
            <person name="Priest M."/>
            <person name="Roberts A."/>
            <person name="Saif S."/>
            <person name="Shea T."/>
            <person name="Sisk P."/>
            <person name="Sykes S."/>
            <person name="Wortman J."/>
            <person name="Nusbaum C."/>
            <person name="Birren B."/>
        </authorList>
    </citation>
    <scope>NUCLEOTIDE SEQUENCE [LARGE SCALE GENOMIC DNA]</scope>
    <source>
        <strain evidence="3 4">CBS 119918</strain>
    </source>
</reference>
<protein>
    <recommendedName>
        <fullName evidence="2">Enoyl reductase (ER) domain-containing protein</fullName>
    </recommendedName>
</protein>
<dbReference type="Gene3D" id="3.90.180.10">
    <property type="entry name" value="Medium-chain alcohol dehydrogenases, catalytic domain"/>
    <property type="match status" value="1"/>
</dbReference>
<dbReference type="Pfam" id="PF16884">
    <property type="entry name" value="ADH_N_2"/>
    <property type="match status" value="1"/>
</dbReference>
<evidence type="ECO:0000313" key="3">
    <source>
        <dbReference type="EMBL" id="KEF63726.1"/>
    </source>
</evidence>
<dbReference type="GeneID" id="25276650"/>
<gene>
    <name evidence="3" type="ORF">A1O9_01704</name>
</gene>
<dbReference type="PANTHER" id="PTHR43205:SF7">
    <property type="entry name" value="PROSTAGLANDIN REDUCTASE 1"/>
    <property type="match status" value="1"/>
</dbReference>
<dbReference type="InterPro" id="IPR020843">
    <property type="entry name" value="ER"/>
</dbReference>
<sequence length="350" mass="37712">MVSNNTLVFAEPAVGIPVAGKNIKLVDRPLDLDKVPSGGFVARVLYSSYDPYLRHKLVPAEAAREFVPFDVGAPIVNGAVVEVLKVDQLSGFKVGDNLVGMTPIAEYASVDEAEAKQFNPIQNPYGLDVKLFLGALGLPGITAYSSLYEVAKPKSGETIFISAASGAIGQLVGQLALREGLTVIGSVGSDEKLDIIKKQFGFHHGFNYRTTTDIVGELKRLAPQGIDIYYDNVGGEQLEAAITALKDWGRIVACGAASQYSIPYDKQYGIRNTGVVISKRIRWQGFTVFDDGFWNKYGAEHQKNVQEWLKDGSLKAVMSTTHGIDNAADGLISLFKGENVGKAILEVSAP</sequence>
<dbReference type="SUPFAM" id="SSF51735">
    <property type="entry name" value="NAD(P)-binding Rossmann-fold domains"/>
    <property type="match status" value="1"/>
</dbReference>
<dbReference type="CDD" id="cd05288">
    <property type="entry name" value="PGDH"/>
    <property type="match status" value="1"/>
</dbReference>
<evidence type="ECO:0000313" key="4">
    <source>
        <dbReference type="Proteomes" id="UP000027920"/>
    </source>
</evidence>
<evidence type="ECO:0000259" key="2">
    <source>
        <dbReference type="SMART" id="SM00829"/>
    </source>
</evidence>
<dbReference type="SMART" id="SM00829">
    <property type="entry name" value="PKS_ER"/>
    <property type="match status" value="1"/>
</dbReference>
<dbReference type="HOGENOM" id="CLU_026673_29_1_1"/>
<dbReference type="PANTHER" id="PTHR43205">
    <property type="entry name" value="PROSTAGLANDIN REDUCTASE"/>
    <property type="match status" value="1"/>
</dbReference>
<dbReference type="EMBL" id="AMGV01000001">
    <property type="protein sequence ID" value="KEF63726.1"/>
    <property type="molecule type" value="Genomic_DNA"/>
</dbReference>
<organism evidence="3 4">
    <name type="scientific">Exophiala aquamarina CBS 119918</name>
    <dbReference type="NCBI Taxonomy" id="1182545"/>
    <lineage>
        <taxon>Eukaryota</taxon>
        <taxon>Fungi</taxon>
        <taxon>Dikarya</taxon>
        <taxon>Ascomycota</taxon>
        <taxon>Pezizomycotina</taxon>
        <taxon>Eurotiomycetes</taxon>
        <taxon>Chaetothyriomycetidae</taxon>
        <taxon>Chaetothyriales</taxon>
        <taxon>Herpotrichiellaceae</taxon>
        <taxon>Exophiala</taxon>
    </lineage>
</organism>
<dbReference type="VEuPathDB" id="FungiDB:A1O9_01704"/>
<dbReference type="Proteomes" id="UP000027920">
    <property type="component" value="Unassembled WGS sequence"/>
</dbReference>
<dbReference type="FunFam" id="3.40.50.720:FF:000121">
    <property type="entry name" value="Prostaglandin reductase 2"/>
    <property type="match status" value="1"/>
</dbReference>
<dbReference type="GO" id="GO:0016628">
    <property type="term" value="F:oxidoreductase activity, acting on the CH-CH group of donors, NAD or NADP as acceptor"/>
    <property type="evidence" value="ECO:0007669"/>
    <property type="project" value="InterPro"/>
</dbReference>
<dbReference type="OrthoDB" id="809632at2759"/>
<evidence type="ECO:0000256" key="1">
    <source>
        <dbReference type="ARBA" id="ARBA00023002"/>
    </source>
</evidence>
<comment type="caution">
    <text evidence="3">The sequence shown here is derived from an EMBL/GenBank/DDBJ whole genome shotgun (WGS) entry which is preliminary data.</text>
</comment>
<dbReference type="RefSeq" id="XP_013266316.1">
    <property type="nucleotide sequence ID" value="XM_013410862.1"/>
</dbReference>
<dbReference type="InterPro" id="IPR045010">
    <property type="entry name" value="MDR_fam"/>
</dbReference>
<accession>A0A072PV56</accession>
<dbReference type="Gene3D" id="3.40.50.720">
    <property type="entry name" value="NAD(P)-binding Rossmann-like Domain"/>
    <property type="match status" value="1"/>
</dbReference>
<dbReference type="InterPro" id="IPR041694">
    <property type="entry name" value="ADH_N_2"/>
</dbReference>
<keyword evidence="1" id="KW-0560">Oxidoreductase</keyword>
<dbReference type="AlphaFoldDB" id="A0A072PV56"/>